<accession>A0A4Z2DMQ1</accession>
<dbReference type="Proteomes" id="UP000311919">
    <property type="component" value="Unassembled WGS sequence"/>
</dbReference>
<comment type="caution">
    <text evidence="1">The sequence shown here is derived from an EMBL/GenBank/DDBJ whole genome shotgun (WGS) entry which is preliminary data.</text>
</comment>
<evidence type="ECO:0000313" key="2">
    <source>
        <dbReference type="Proteomes" id="UP000311919"/>
    </source>
</evidence>
<organism evidence="1 2">
    <name type="scientific">Schistosoma japonicum</name>
    <name type="common">Blood fluke</name>
    <dbReference type="NCBI Taxonomy" id="6182"/>
    <lineage>
        <taxon>Eukaryota</taxon>
        <taxon>Metazoa</taxon>
        <taxon>Spiralia</taxon>
        <taxon>Lophotrochozoa</taxon>
        <taxon>Platyhelminthes</taxon>
        <taxon>Trematoda</taxon>
        <taxon>Digenea</taxon>
        <taxon>Strigeidida</taxon>
        <taxon>Schistosomatoidea</taxon>
        <taxon>Schistosomatidae</taxon>
        <taxon>Schistosoma</taxon>
    </lineage>
</organism>
<keyword evidence="2" id="KW-1185">Reference proteome</keyword>
<name>A0A4Z2DMQ1_SCHJA</name>
<reference evidence="1 2" key="1">
    <citation type="submission" date="2019-03" db="EMBL/GenBank/DDBJ databases">
        <title>An improved genome assembly of the fluke Schistosoma japonicum.</title>
        <authorList>
            <person name="Hu W."/>
            <person name="Luo F."/>
            <person name="Yin M."/>
            <person name="Mo X."/>
            <person name="Sun C."/>
            <person name="Wu Q."/>
            <person name="Zhu B."/>
            <person name="Xiang M."/>
            <person name="Wang J."/>
            <person name="Wang Y."/>
            <person name="Zhang T."/>
            <person name="Xu B."/>
            <person name="Zheng H."/>
            <person name="Feng Z."/>
        </authorList>
    </citation>
    <scope>NUCLEOTIDE SEQUENCE [LARGE SCALE GENOMIC DNA]</scope>
    <source>
        <strain evidence="1">HuSjv2</strain>
        <tissue evidence="1">Worms</tissue>
    </source>
</reference>
<sequence length="59" mass="6714">MGNSVIAIWTIQIIKKLIYVDEGKSYMKLLNIYTLGIPCRSLILSEDKTLRSSCFALFT</sequence>
<evidence type="ECO:0000313" key="1">
    <source>
        <dbReference type="EMBL" id="TNN17430.1"/>
    </source>
</evidence>
<dbReference type="AlphaFoldDB" id="A0A4Z2DMQ1"/>
<proteinExistence type="predicted"/>
<protein>
    <submittedName>
        <fullName evidence="1">Uncharacterized protein</fullName>
    </submittedName>
</protein>
<gene>
    <name evidence="1" type="ORF">EWB00_011152</name>
</gene>
<dbReference type="EMBL" id="SKCS01000093">
    <property type="protein sequence ID" value="TNN17430.1"/>
    <property type="molecule type" value="Genomic_DNA"/>
</dbReference>